<organism evidence="2 3">
    <name type="scientific">Gnomoniopsis smithogilvyi</name>
    <dbReference type="NCBI Taxonomy" id="1191159"/>
    <lineage>
        <taxon>Eukaryota</taxon>
        <taxon>Fungi</taxon>
        <taxon>Dikarya</taxon>
        <taxon>Ascomycota</taxon>
        <taxon>Pezizomycotina</taxon>
        <taxon>Sordariomycetes</taxon>
        <taxon>Sordariomycetidae</taxon>
        <taxon>Diaporthales</taxon>
        <taxon>Gnomoniaceae</taxon>
        <taxon>Gnomoniopsis</taxon>
    </lineage>
</organism>
<dbReference type="AlphaFoldDB" id="A0A9W9D1N3"/>
<feature type="compositionally biased region" description="Polar residues" evidence="1">
    <location>
        <begin position="357"/>
        <end position="375"/>
    </location>
</feature>
<accession>A0A9W9D1N3</accession>
<gene>
    <name evidence="2" type="ORF">N0V93_001900</name>
</gene>
<evidence type="ECO:0000313" key="3">
    <source>
        <dbReference type="Proteomes" id="UP001140453"/>
    </source>
</evidence>
<dbReference type="Proteomes" id="UP001140453">
    <property type="component" value="Unassembled WGS sequence"/>
</dbReference>
<dbReference type="OrthoDB" id="5236058at2759"/>
<evidence type="ECO:0000256" key="1">
    <source>
        <dbReference type="SAM" id="MobiDB-lite"/>
    </source>
</evidence>
<proteinExistence type="predicted"/>
<feature type="compositionally biased region" description="Basic residues" evidence="1">
    <location>
        <begin position="378"/>
        <end position="391"/>
    </location>
</feature>
<evidence type="ECO:0000313" key="2">
    <source>
        <dbReference type="EMBL" id="KAJ4397667.1"/>
    </source>
</evidence>
<comment type="caution">
    <text evidence="2">The sequence shown here is derived from an EMBL/GenBank/DDBJ whole genome shotgun (WGS) entry which is preliminary data.</text>
</comment>
<keyword evidence="3" id="KW-1185">Reference proteome</keyword>
<protein>
    <submittedName>
        <fullName evidence="2">Uncharacterized protein</fullName>
    </submittedName>
</protein>
<sequence>MTPNSFSRNMTDFFKCCFPSARQRCADDEIELVSAAALPGTRRRRHNTGNLRAEITAAPTTVAVQPTEPYPYRRRPSEDLQDLVGTQAQKICNIDAAFNVFDRAHAHVLRDLDSALQHCRYAVSGSYAEALWGCPRAKRRNTVSIMCQSSSRKTIRVWLYSQSLFTISLIDENMLEYQGDLMGSEPISVRIRWVSDRELQRLPIIESNIRFREGPLEPVSEIRLVLLTLPALADNVAWSWVNARDQRAREDFAADLFSVLDRIVDLNFAHDGTGPLSAEGNVHILSKDFWIPFTKVYPYALELLAQCGAPIPDFAVITSQPQAERDMHMSRPFLDPNSFQKPRLAPLPPAVPRTHSRTVTAQSSVSKRPSLSNLVSSTKHRKSSSSSRPRHPSTTSKPRTRHPLPDLSPKRPVHPANIVHPVPETRSRFSALFGLKESSETLERRRREKLENDRAARRANEKLAAKIQRNRERDREREWHTRKQSERMGLQ</sequence>
<name>A0A9W9D1N3_9PEZI</name>
<feature type="region of interest" description="Disordered" evidence="1">
    <location>
        <begin position="444"/>
        <end position="491"/>
    </location>
</feature>
<feature type="region of interest" description="Disordered" evidence="1">
    <location>
        <begin position="329"/>
        <end position="422"/>
    </location>
</feature>
<reference evidence="2" key="1">
    <citation type="submission" date="2022-10" db="EMBL/GenBank/DDBJ databases">
        <title>Tapping the CABI collections for fungal endophytes: first genome assemblies for Collariella, Neodidymelliopsis, Ascochyta clinopodiicola, Didymella pomorum, Didymosphaeria variabile, Neocosmospora piperis and Neocucurbitaria cava.</title>
        <authorList>
            <person name="Hill R."/>
        </authorList>
    </citation>
    <scope>NUCLEOTIDE SEQUENCE</scope>
    <source>
        <strain evidence="2">IMI 355082</strain>
    </source>
</reference>
<dbReference type="EMBL" id="JAPEVB010000001">
    <property type="protein sequence ID" value="KAJ4397667.1"/>
    <property type="molecule type" value="Genomic_DNA"/>
</dbReference>